<dbReference type="Proteomes" id="UP000217790">
    <property type="component" value="Unassembled WGS sequence"/>
</dbReference>
<organism evidence="1 2">
    <name type="scientific">Armillaria gallica</name>
    <name type="common">Bulbous honey fungus</name>
    <name type="synonym">Armillaria bulbosa</name>
    <dbReference type="NCBI Taxonomy" id="47427"/>
    <lineage>
        <taxon>Eukaryota</taxon>
        <taxon>Fungi</taxon>
        <taxon>Dikarya</taxon>
        <taxon>Basidiomycota</taxon>
        <taxon>Agaricomycotina</taxon>
        <taxon>Agaricomycetes</taxon>
        <taxon>Agaricomycetidae</taxon>
        <taxon>Agaricales</taxon>
        <taxon>Marasmiineae</taxon>
        <taxon>Physalacriaceae</taxon>
        <taxon>Armillaria</taxon>
    </lineage>
</organism>
<dbReference type="AlphaFoldDB" id="A0A2H3DMF7"/>
<keyword evidence="2" id="KW-1185">Reference proteome</keyword>
<dbReference type="InParanoid" id="A0A2H3DMF7"/>
<evidence type="ECO:0000313" key="2">
    <source>
        <dbReference type="Proteomes" id="UP000217790"/>
    </source>
</evidence>
<name>A0A2H3DMF7_ARMGA</name>
<evidence type="ECO:0000313" key="1">
    <source>
        <dbReference type="EMBL" id="PBK92038.1"/>
    </source>
</evidence>
<protein>
    <submittedName>
        <fullName evidence="1">Uncharacterized protein</fullName>
    </submittedName>
</protein>
<proteinExistence type="predicted"/>
<accession>A0A2H3DMF7</accession>
<reference evidence="2" key="1">
    <citation type="journal article" date="2017" name="Nat. Ecol. Evol.">
        <title>Genome expansion and lineage-specific genetic innovations in the forest pathogenic fungi Armillaria.</title>
        <authorList>
            <person name="Sipos G."/>
            <person name="Prasanna A.N."/>
            <person name="Walter M.C."/>
            <person name="O'Connor E."/>
            <person name="Balint B."/>
            <person name="Krizsan K."/>
            <person name="Kiss B."/>
            <person name="Hess J."/>
            <person name="Varga T."/>
            <person name="Slot J."/>
            <person name="Riley R."/>
            <person name="Boka B."/>
            <person name="Rigling D."/>
            <person name="Barry K."/>
            <person name="Lee J."/>
            <person name="Mihaltcheva S."/>
            <person name="LaButti K."/>
            <person name="Lipzen A."/>
            <person name="Waldron R."/>
            <person name="Moloney N.M."/>
            <person name="Sperisen C."/>
            <person name="Kredics L."/>
            <person name="Vagvoelgyi C."/>
            <person name="Patrignani A."/>
            <person name="Fitzpatrick D."/>
            <person name="Nagy I."/>
            <person name="Doyle S."/>
            <person name="Anderson J.B."/>
            <person name="Grigoriev I.V."/>
            <person name="Gueldener U."/>
            <person name="Muensterkoetter M."/>
            <person name="Nagy L.G."/>
        </authorList>
    </citation>
    <scope>NUCLEOTIDE SEQUENCE [LARGE SCALE GENOMIC DNA]</scope>
    <source>
        <strain evidence="2">Ar21-2</strain>
    </source>
</reference>
<gene>
    <name evidence="1" type="ORF">ARMGADRAFT_1063938</name>
</gene>
<dbReference type="EMBL" id="KZ293660">
    <property type="protein sequence ID" value="PBK92038.1"/>
    <property type="molecule type" value="Genomic_DNA"/>
</dbReference>
<sequence length="150" mass="16637">MFAKLAIPLITTLGIRYMMVSSLEGRSTVDSTNKRHAARRRVIIKQQNGDFLGRSRPSHHPAHWYVPFSLFKNQATALSASIQTYLNQKQRTPTLDIGEVFGFTRHITGFKSVSGVTAYPHFGGKNLSNASALILSPATIQGYSWLLVGF</sequence>